<proteinExistence type="predicted"/>
<accession>A0A8B9S5G6</accession>
<reference evidence="2" key="1">
    <citation type="submission" date="2025-08" db="UniProtKB">
        <authorList>
            <consortium name="Ensembl"/>
        </authorList>
    </citation>
    <scope>IDENTIFICATION</scope>
</reference>
<keyword evidence="3" id="KW-1185">Reference proteome</keyword>
<sequence length="123" mass="12489">PGAHRAGVEAEAREHGAGEGGEGAAADGGLLDEGAQAAVVVRAGQVDHARQVGQEVAELLLHLLAAELVVGVLQVVVRDEVGAARQLRGASVELWSGIGKGPPRKLKFPEPAAVAEALKRSLA</sequence>
<dbReference type="Proteomes" id="UP000694424">
    <property type="component" value="Unplaced"/>
</dbReference>
<evidence type="ECO:0000313" key="3">
    <source>
        <dbReference type="Proteomes" id="UP000694424"/>
    </source>
</evidence>
<feature type="compositionally biased region" description="Basic and acidic residues" evidence="1">
    <location>
        <begin position="1"/>
        <end position="17"/>
    </location>
</feature>
<feature type="region of interest" description="Disordered" evidence="1">
    <location>
        <begin position="1"/>
        <end position="28"/>
    </location>
</feature>
<dbReference type="AlphaFoldDB" id="A0A8B9S5G6"/>
<name>A0A8B9S5G6_APTOW</name>
<dbReference type="Ensembl" id="ENSAOWT00000009381.1">
    <property type="protein sequence ID" value="ENSAOWP00000008290.1"/>
    <property type="gene ID" value="ENSAOWG00000005689.1"/>
</dbReference>
<protein>
    <submittedName>
        <fullName evidence="2">Uncharacterized protein</fullName>
    </submittedName>
</protein>
<organism evidence="2 3">
    <name type="scientific">Apteryx owenii</name>
    <name type="common">Little spotted kiwi</name>
    <dbReference type="NCBI Taxonomy" id="8824"/>
    <lineage>
        <taxon>Eukaryota</taxon>
        <taxon>Metazoa</taxon>
        <taxon>Chordata</taxon>
        <taxon>Craniata</taxon>
        <taxon>Vertebrata</taxon>
        <taxon>Euteleostomi</taxon>
        <taxon>Archelosauria</taxon>
        <taxon>Archosauria</taxon>
        <taxon>Dinosauria</taxon>
        <taxon>Saurischia</taxon>
        <taxon>Theropoda</taxon>
        <taxon>Coelurosauria</taxon>
        <taxon>Aves</taxon>
        <taxon>Palaeognathae</taxon>
        <taxon>Apterygiformes</taxon>
        <taxon>Apterygidae</taxon>
        <taxon>Apteryx</taxon>
    </lineage>
</organism>
<evidence type="ECO:0000313" key="2">
    <source>
        <dbReference type="Ensembl" id="ENSAOWP00000008290.1"/>
    </source>
</evidence>
<evidence type="ECO:0000256" key="1">
    <source>
        <dbReference type="SAM" id="MobiDB-lite"/>
    </source>
</evidence>
<reference evidence="2" key="2">
    <citation type="submission" date="2025-09" db="UniProtKB">
        <authorList>
            <consortium name="Ensembl"/>
        </authorList>
    </citation>
    <scope>IDENTIFICATION</scope>
</reference>